<feature type="domain" description="Amidohydrolase-related" evidence="2">
    <location>
        <begin position="79"/>
        <end position="415"/>
    </location>
</feature>
<dbReference type="Gene3D" id="1.20.58.520">
    <property type="entry name" value="Amidohydrolase"/>
    <property type="match status" value="1"/>
</dbReference>
<dbReference type="PANTHER" id="PTHR43135">
    <property type="entry name" value="ALPHA-D-RIBOSE 1-METHYLPHOSPHONATE 5-TRIPHOSPHATE DIPHOSPHATASE"/>
    <property type="match status" value="1"/>
</dbReference>
<dbReference type="Gene3D" id="2.30.40.10">
    <property type="entry name" value="Urease, subunit C, domain 1"/>
    <property type="match status" value="1"/>
</dbReference>
<dbReference type="AlphaFoldDB" id="A0A1H0KI77"/>
<feature type="signal peptide" evidence="1">
    <location>
        <begin position="1"/>
        <end position="21"/>
    </location>
</feature>
<dbReference type="InterPro" id="IPR011059">
    <property type="entry name" value="Metal-dep_hydrolase_composite"/>
</dbReference>
<dbReference type="SUPFAM" id="SSF51338">
    <property type="entry name" value="Composite domain of metallo-dependent hydrolases"/>
    <property type="match status" value="1"/>
</dbReference>
<dbReference type="RefSeq" id="WP_083362149.1">
    <property type="nucleotide sequence ID" value="NZ_FNGY01000016.1"/>
</dbReference>
<dbReference type="Gene3D" id="3.40.50.10910">
    <property type="entry name" value="Amidohydrolase"/>
    <property type="match status" value="1"/>
</dbReference>
<dbReference type="GO" id="GO:0016810">
    <property type="term" value="F:hydrolase activity, acting on carbon-nitrogen (but not peptide) bonds"/>
    <property type="evidence" value="ECO:0007669"/>
    <property type="project" value="InterPro"/>
</dbReference>
<keyword evidence="4" id="KW-1185">Reference proteome</keyword>
<accession>A0A1H0KI77</accession>
<evidence type="ECO:0000313" key="3">
    <source>
        <dbReference type="EMBL" id="SDO55506.1"/>
    </source>
</evidence>
<protein>
    <submittedName>
        <fullName evidence="3">Amidohydrolase family protein</fullName>
    </submittedName>
</protein>
<name>A0A1H0KI77_9SPHI</name>
<dbReference type="PANTHER" id="PTHR43135:SF3">
    <property type="entry name" value="ALPHA-D-RIBOSE 1-METHYLPHOSPHONATE 5-TRIPHOSPHATE DIPHOSPHATASE"/>
    <property type="match status" value="1"/>
</dbReference>
<dbReference type="EMBL" id="FNGY01000016">
    <property type="protein sequence ID" value="SDO55506.1"/>
    <property type="molecule type" value="Genomic_DNA"/>
</dbReference>
<dbReference type="Gene3D" id="3.30.110.90">
    <property type="entry name" value="Amidohydrolase"/>
    <property type="match status" value="1"/>
</dbReference>
<organism evidence="3 4">
    <name type="scientific">Pedobacter steynii</name>
    <dbReference type="NCBI Taxonomy" id="430522"/>
    <lineage>
        <taxon>Bacteria</taxon>
        <taxon>Pseudomonadati</taxon>
        <taxon>Bacteroidota</taxon>
        <taxon>Sphingobacteriia</taxon>
        <taxon>Sphingobacteriales</taxon>
        <taxon>Sphingobacteriaceae</taxon>
        <taxon>Pedobacter</taxon>
    </lineage>
</organism>
<dbReference type="SUPFAM" id="SSF51556">
    <property type="entry name" value="Metallo-dependent hydrolases"/>
    <property type="match status" value="1"/>
</dbReference>
<dbReference type="OrthoDB" id="9797498at2"/>
<sequence>MKLKLSLLSFVLMALTCHTFAQQAHDLIIKDVNILSMRDSNLLIKRSVLIQKGKIVRIDDFKNLRPAKGVKVISAEGKFLMPGLAEMHSHFPAEGQVDTLLLENVAAGVTHIRIMNSGTSQVAIRERLKKSPDLISPKLHYSQLIRKDIRYSVSQFDSLMMDMKKNGISFIKLLSLADEETFDNLMKSANKNKVTVCGHFPRAVSLEKVLNSGYKSIEHLAGYDGISDETQLEKMISLTKDKAVYNCPTLDWDLFSMNLQYPDDYKKRLTYASSPKQYRDKWEKEYAAEIEKKGKEKVLAGKEAGLAIFARKQQLLKKLSDKGCLLLAGSDAGNSFQMNGFNMHEEMWNWSLAGIGNFKILQSATVTPSMFFNEQDSWGTVEVGKSADLIILSKNPMKDIRHIRSVETTIIDGKVYFPATFH</sequence>
<evidence type="ECO:0000256" key="1">
    <source>
        <dbReference type="SAM" id="SignalP"/>
    </source>
</evidence>
<gene>
    <name evidence="3" type="ORF">SAMN05421820_11660</name>
</gene>
<feature type="chain" id="PRO_5010281602" evidence="1">
    <location>
        <begin position="22"/>
        <end position="422"/>
    </location>
</feature>
<keyword evidence="1" id="KW-0732">Signal</keyword>
<dbReference type="Pfam" id="PF01979">
    <property type="entry name" value="Amidohydro_1"/>
    <property type="match status" value="1"/>
</dbReference>
<dbReference type="InterPro" id="IPR032466">
    <property type="entry name" value="Metal_Hydrolase"/>
</dbReference>
<proteinExistence type="predicted"/>
<dbReference type="Proteomes" id="UP000183200">
    <property type="component" value="Unassembled WGS sequence"/>
</dbReference>
<dbReference type="InterPro" id="IPR051781">
    <property type="entry name" value="Metallo-dep_Hydrolase"/>
</dbReference>
<reference evidence="4" key="1">
    <citation type="submission" date="2016-10" db="EMBL/GenBank/DDBJ databases">
        <authorList>
            <person name="Varghese N."/>
            <person name="Submissions S."/>
        </authorList>
    </citation>
    <scope>NUCLEOTIDE SEQUENCE [LARGE SCALE GENOMIC DNA]</scope>
    <source>
        <strain evidence="4">DSM 19110</strain>
    </source>
</reference>
<evidence type="ECO:0000259" key="2">
    <source>
        <dbReference type="Pfam" id="PF01979"/>
    </source>
</evidence>
<keyword evidence="3" id="KW-0378">Hydrolase</keyword>
<dbReference type="InterPro" id="IPR006680">
    <property type="entry name" value="Amidohydro-rel"/>
</dbReference>
<evidence type="ECO:0000313" key="4">
    <source>
        <dbReference type="Proteomes" id="UP000183200"/>
    </source>
</evidence>